<feature type="domain" description="Methyl-accepting transducer" evidence="4">
    <location>
        <begin position="100"/>
        <end position="336"/>
    </location>
</feature>
<dbReference type="Pfam" id="PF00015">
    <property type="entry name" value="MCPsignal"/>
    <property type="match status" value="1"/>
</dbReference>
<evidence type="ECO:0000313" key="5">
    <source>
        <dbReference type="EMBL" id="WFE90166.1"/>
    </source>
</evidence>
<sequence length="371" mass="39354">MFKRAVITALIVGSILTGINQIDVFMGHAEFVIWQALLSTAVPFTVSIVSAKMTLRQGPAVPQPLDQTDVNIRPEALEIRETDLDQIAGSDRDASDQIEQLAKAGADVSQIGQNARAVNAASKERAEFLADLISTAEQIQEDLQSVGLQAKDCTDDLVNAGGRMTKARESIRGVVDTCLSAADLIGQLSAATEELAGRFGDVEALAQEISSISAQTNLLALNATIEAARAGDAGKGFSVVAGEVKVLAGSTENAVESISGILSEMNRSISRSRDLIETTTDKLKLSESQSADGLEQVSSVEEYLNELTARNETTFRQMTERTTALDEVSSNLQKVRQDTESAITGSARNIELAKQASEAVQLVASSLKVAG</sequence>
<dbReference type="PANTHER" id="PTHR32089:SF112">
    <property type="entry name" value="LYSOZYME-LIKE PROTEIN-RELATED"/>
    <property type="match status" value="1"/>
</dbReference>
<dbReference type="PANTHER" id="PTHR32089">
    <property type="entry name" value="METHYL-ACCEPTING CHEMOTAXIS PROTEIN MCPB"/>
    <property type="match status" value="1"/>
</dbReference>
<proteinExistence type="inferred from homology"/>
<dbReference type="PROSITE" id="PS50111">
    <property type="entry name" value="CHEMOTAXIS_TRANSDUC_2"/>
    <property type="match status" value="1"/>
</dbReference>
<dbReference type="Gene3D" id="1.10.287.950">
    <property type="entry name" value="Methyl-accepting chemotaxis protein"/>
    <property type="match status" value="1"/>
</dbReference>
<evidence type="ECO:0000313" key="6">
    <source>
        <dbReference type="Proteomes" id="UP001209803"/>
    </source>
</evidence>
<keyword evidence="1 3" id="KW-0807">Transducer</keyword>
<name>A0ABY8F489_9HYPH</name>
<evidence type="ECO:0000256" key="2">
    <source>
        <dbReference type="ARBA" id="ARBA00029447"/>
    </source>
</evidence>
<evidence type="ECO:0000256" key="1">
    <source>
        <dbReference type="ARBA" id="ARBA00023224"/>
    </source>
</evidence>
<dbReference type="SMART" id="SM00283">
    <property type="entry name" value="MA"/>
    <property type="match status" value="1"/>
</dbReference>
<dbReference type="SUPFAM" id="SSF58104">
    <property type="entry name" value="Methyl-accepting chemotaxis protein (MCP) signaling domain"/>
    <property type="match status" value="1"/>
</dbReference>
<dbReference type="EMBL" id="CP120863">
    <property type="protein sequence ID" value="WFE90166.1"/>
    <property type="molecule type" value="Genomic_DNA"/>
</dbReference>
<comment type="similarity">
    <text evidence="2">Belongs to the methyl-accepting chemotaxis (MCP) protein family.</text>
</comment>
<accession>A0ABY8F489</accession>
<dbReference type="RefSeq" id="WP_265679893.1">
    <property type="nucleotide sequence ID" value="NZ_CP120863.1"/>
</dbReference>
<dbReference type="PRINTS" id="PR00260">
    <property type="entry name" value="CHEMTRNSDUCR"/>
</dbReference>
<reference evidence="5 6" key="1">
    <citation type="submission" date="2023-03" db="EMBL/GenBank/DDBJ databases">
        <title>Roseibium porphyridii sp. nov. and Roseibium rhodosorbium sp. nov. isolated from marine algae, Porphyridium cruentum and Rhodosorus marinus, respectively.</title>
        <authorList>
            <person name="Lee M.W."/>
            <person name="Choi B.J."/>
            <person name="Lee J.K."/>
            <person name="Choi D.G."/>
            <person name="Baek J.H."/>
            <person name="Bayburt H."/>
            <person name="Kim J.M."/>
            <person name="Han D.M."/>
            <person name="Kim K.H."/>
            <person name="Jeon C.O."/>
        </authorList>
    </citation>
    <scope>NUCLEOTIDE SEQUENCE [LARGE SCALE GENOMIC DNA]</scope>
    <source>
        <strain evidence="5 6">KMA01</strain>
    </source>
</reference>
<keyword evidence="6" id="KW-1185">Reference proteome</keyword>
<evidence type="ECO:0000259" key="4">
    <source>
        <dbReference type="PROSITE" id="PS50111"/>
    </source>
</evidence>
<gene>
    <name evidence="5" type="ORF">K1718_02120</name>
</gene>
<dbReference type="Proteomes" id="UP001209803">
    <property type="component" value="Chromosome"/>
</dbReference>
<dbReference type="InterPro" id="IPR004090">
    <property type="entry name" value="Chemotax_Me-accpt_rcpt"/>
</dbReference>
<organism evidence="5 6">
    <name type="scientific">Roseibium porphyridii</name>
    <dbReference type="NCBI Taxonomy" id="2866279"/>
    <lineage>
        <taxon>Bacteria</taxon>
        <taxon>Pseudomonadati</taxon>
        <taxon>Pseudomonadota</taxon>
        <taxon>Alphaproteobacteria</taxon>
        <taxon>Hyphomicrobiales</taxon>
        <taxon>Stappiaceae</taxon>
        <taxon>Roseibium</taxon>
    </lineage>
</organism>
<evidence type="ECO:0000256" key="3">
    <source>
        <dbReference type="PROSITE-ProRule" id="PRU00284"/>
    </source>
</evidence>
<dbReference type="InterPro" id="IPR004089">
    <property type="entry name" value="MCPsignal_dom"/>
</dbReference>
<protein>
    <submittedName>
        <fullName evidence="5">Methyl-accepting chemotaxis protein</fullName>
    </submittedName>
</protein>